<feature type="region of interest" description="Disordered" evidence="1">
    <location>
        <begin position="18"/>
        <end position="62"/>
    </location>
</feature>
<dbReference type="Proteomes" id="UP000033934">
    <property type="component" value="Unassembled WGS sequence"/>
</dbReference>
<evidence type="ECO:0000256" key="1">
    <source>
        <dbReference type="SAM" id="MobiDB-lite"/>
    </source>
</evidence>
<organism evidence="2 3">
    <name type="scientific">Berkelbacteria bacterium GW2011_GWA2_38_9</name>
    <dbReference type="NCBI Taxonomy" id="1618334"/>
    <lineage>
        <taxon>Bacteria</taxon>
        <taxon>Candidatus Berkelbacteria</taxon>
    </lineage>
</organism>
<feature type="non-terminal residue" evidence="2">
    <location>
        <position position="1"/>
    </location>
</feature>
<proteinExistence type="predicted"/>
<accession>A0A0G0L5X2</accession>
<gene>
    <name evidence="2" type="ORF">UT11_C0071G0001</name>
</gene>
<dbReference type="AlphaFoldDB" id="A0A0G0L5X2"/>
<name>A0A0G0L5X2_9BACT</name>
<protein>
    <submittedName>
        <fullName evidence="2">Uncharacterized protein</fullName>
    </submittedName>
</protein>
<dbReference type="EMBL" id="LBVO01000071">
    <property type="protein sequence ID" value="KKQ86427.1"/>
    <property type="molecule type" value="Genomic_DNA"/>
</dbReference>
<reference evidence="2 3" key="1">
    <citation type="journal article" date="2015" name="Nature">
        <title>rRNA introns, odd ribosomes, and small enigmatic genomes across a large radiation of phyla.</title>
        <authorList>
            <person name="Brown C.T."/>
            <person name="Hug L.A."/>
            <person name="Thomas B.C."/>
            <person name="Sharon I."/>
            <person name="Castelle C.J."/>
            <person name="Singh A."/>
            <person name="Wilkins M.J."/>
            <person name="Williams K.H."/>
            <person name="Banfield J.F."/>
        </authorList>
    </citation>
    <scope>NUCLEOTIDE SEQUENCE [LARGE SCALE GENOMIC DNA]</scope>
</reference>
<evidence type="ECO:0000313" key="2">
    <source>
        <dbReference type="EMBL" id="KKQ86427.1"/>
    </source>
</evidence>
<sequence>VGAYLAYAISVANKTDNGSGVITDPKTVNTSTVNETSPAEESVPSNASEQTSQSDQVESNTSITTVDETANWQTYTNSKFGYTIKYPTEFDLVNTLYDRLAKQTTSKDEWVFIDKNKIGIDTYLDGGDWPQPYLQIISNEREIESLKTNNPNSVETEITFAGEQAIKTILTKPDDFAGKYSGAIRLNHGGNGFIISWRNTDAQNSHDSEVDQILSTFEFTK</sequence>
<comment type="caution">
    <text evidence="2">The sequence shown here is derived from an EMBL/GenBank/DDBJ whole genome shotgun (WGS) entry which is preliminary data.</text>
</comment>
<evidence type="ECO:0000313" key="3">
    <source>
        <dbReference type="Proteomes" id="UP000033934"/>
    </source>
</evidence>